<evidence type="ECO:0000313" key="2">
    <source>
        <dbReference type="EMBL" id="WIF99451.1"/>
    </source>
</evidence>
<sequence length="130" mass="14669">MVGHLRRHIGGAILSSVYFIGVYFFYGMALDGELGIVFSIPFAFIATLPIYLLIANPLTMLFTYLLKKATTYYLPFLTLIMTVLSFLFQYFFIAAPDRFSVAGSGYVFIILWCFLTALPSVLGVEFSDER</sequence>
<evidence type="ECO:0000313" key="3">
    <source>
        <dbReference type="Proteomes" id="UP001236652"/>
    </source>
</evidence>
<gene>
    <name evidence="2" type="ORF">QNI29_07280</name>
</gene>
<reference evidence="2 3" key="1">
    <citation type="submission" date="2023-05" db="EMBL/GenBank/DDBJ databases">
        <title>Comparative genomics reveals the evidence of polycyclic aromatic hydrocarbons degradation in moderately halophilic genus Pontibacillus.</title>
        <authorList>
            <person name="Yang H."/>
            <person name="Qian Z."/>
        </authorList>
    </citation>
    <scope>NUCLEOTIDE SEQUENCE [LARGE SCALE GENOMIC DNA]</scope>
    <source>
        <strain evidence="3">HN14</strain>
    </source>
</reference>
<name>A0ABY8V362_9BACI</name>
<organism evidence="2 3">
    <name type="scientific">Pontibacillus chungwhensis</name>
    <dbReference type="NCBI Taxonomy" id="265426"/>
    <lineage>
        <taxon>Bacteria</taxon>
        <taxon>Bacillati</taxon>
        <taxon>Bacillota</taxon>
        <taxon>Bacilli</taxon>
        <taxon>Bacillales</taxon>
        <taxon>Bacillaceae</taxon>
        <taxon>Pontibacillus</taxon>
    </lineage>
</organism>
<keyword evidence="1" id="KW-1133">Transmembrane helix</keyword>
<feature type="transmembrane region" description="Helical" evidence="1">
    <location>
        <begin position="105"/>
        <end position="124"/>
    </location>
</feature>
<accession>A0ABY8V362</accession>
<keyword evidence="3" id="KW-1185">Reference proteome</keyword>
<keyword evidence="1" id="KW-0812">Transmembrane</keyword>
<proteinExistence type="predicted"/>
<protein>
    <submittedName>
        <fullName evidence="2">Uncharacterized protein</fullName>
    </submittedName>
</protein>
<feature type="transmembrane region" description="Helical" evidence="1">
    <location>
        <begin position="36"/>
        <end position="65"/>
    </location>
</feature>
<dbReference type="RefSeq" id="WP_231415718.1">
    <property type="nucleotide sequence ID" value="NZ_CP126446.1"/>
</dbReference>
<dbReference type="EMBL" id="CP126446">
    <property type="protein sequence ID" value="WIF99451.1"/>
    <property type="molecule type" value="Genomic_DNA"/>
</dbReference>
<feature type="transmembrane region" description="Helical" evidence="1">
    <location>
        <begin position="12"/>
        <end position="30"/>
    </location>
</feature>
<feature type="transmembrane region" description="Helical" evidence="1">
    <location>
        <begin position="72"/>
        <end position="93"/>
    </location>
</feature>
<evidence type="ECO:0000256" key="1">
    <source>
        <dbReference type="SAM" id="Phobius"/>
    </source>
</evidence>
<dbReference type="Proteomes" id="UP001236652">
    <property type="component" value="Chromosome"/>
</dbReference>
<keyword evidence="1" id="KW-0472">Membrane</keyword>